<accession>A0A2K4ZPJ7</accession>
<organism evidence="1 2">
    <name type="scientific">Acetatifactor muris</name>
    <dbReference type="NCBI Taxonomy" id="879566"/>
    <lineage>
        <taxon>Bacteria</taxon>
        <taxon>Bacillati</taxon>
        <taxon>Bacillota</taxon>
        <taxon>Clostridia</taxon>
        <taxon>Lachnospirales</taxon>
        <taxon>Lachnospiraceae</taxon>
        <taxon>Acetatifactor</taxon>
    </lineage>
</organism>
<proteinExistence type="predicted"/>
<dbReference type="Proteomes" id="UP000236311">
    <property type="component" value="Unassembled WGS sequence"/>
</dbReference>
<protein>
    <submittedName>
        <fullName evidence="1">Uncharacterized protein</fullName>
    </submittedName>
</protein>
<evidence type="ECO:0000313" key="1">
    <source>
        <dbReference type="EMBL" id="SOY32346.1"/>
    </source>
</evidence>
<dbReference type="EMBL" id="OFSM01000046">
    <property type="protein sequence ID" value="SOY32346.1"/>
    <property type="molecule type" value="Genomic_DNA"/>
</dbReference>
<name>A0A2K4ZPJ7_9FIRM</name>
<keyword evidence="2" id="KW-1185">Reference proteome</keyword>
<sequence>MIKDLLDMIIDDKINEIFIECHRIEEITNGDISPDEAYQLDVLKEEMSDLIYDILEHQINDSINEKAQTP</sequence>
<evidence type="ECO:0000313" key="2">
    <source>
        <dbReference type="Proteomes" id="UP000236311"/>
    </source>
</evidence>
<dbReference type="RefSeq" id="WP_103242300.1">
    <property type="nucleotide sequence ID" value="NZ_JANJZD010000052.1"/>
</dbReference>
<reference evidence="1 2" key="1">
    <citation type="submission" date="2018-01" db="EMBL/GenBank/DDBJ databases">
        <authorList>
            <person name="Gaut B.S."/>
            <person name="Morton B.R."/>
            <person name="Clegg M.T."/>
            <person name="Duvall M.R."/>
        </authorList>
    </citation>
    <scope>NUCLEOTIDE SEQUENCE [LARGE SCALE GENOMIC DNA]</scope>
    <source>
        <strain evidence="1">GP69</strain>
    </source>
</reference>
<gene>
    <name evidence="1" type="ORF">AMURIS_05104</name>
</gene>
<dbReference type="AlphaFoldDB" id="A0A2K4ZPJ7"/>